<accession>A0A3P7P755</accession>
<dbReference type="Pfam" id="PF00211">
    <property type="entry name" value="Guanylate_cyc"/>
    <property type="match status" value="1"/>
</dbReference>
<dbReference type="GO" id="GO:0035556">
    <property type="term" value="P:intracellular signal transduction"/>
    <property type="evidence" value="ECO:0007669"/>
    <property type="project" value="InterPro"/>
</dbReference>
<evidence type="ECO:0000313" key="8">
    <source>
        <dbReference type="EMBL" id="VDN16199.1"/>
    </source>
</evidence>
<comment type="subcellular location">
    <subcellularLocation>
        <location evidence="1">Membrane</location>
    </subcellularLocation>
</comment>
<dbReference type="SMART" id="SM00044">
    <property type="entry name" value="CYCc"/>
    <property type="match status" value="1"/>
</dbReference>
<dbReference type="PANTHER" id="PTHR11920:SF501">
    <property type="entry name" value="GUANYLATE CYCLASE 32E"/>
    <property type="match status" value="1"/>
</dbReference>
<reference evidence="8 9" key="1">
    <citation type="submission" date="2018-11" db="EMBL/GenBank/DDBJ databases">
        <authorList>
            <consortium name="Pathogen Informatics"/>
        </authorList>
    </citation>
    <scope>NUCLEOTIDE SEQUENCE [LARGE SCALE GENOMIC DNA]</scope>
</reference>
<proteinExistence type="predicted"/>
<evidence type="ECO:0000256" key="2">
    <source>
        <dbReference type="ARBA" id="ARBA00022692"/>
    </source>
</evidence>
<protein>
    <recommendedName>
        <fullName evidence="7">Guanylate cyclase domain-containing protein</fullName>
    </recommendedName>
</protein>
<dbReference type="OrthoDB" id="1890790at2759"/>
<dbReference type="EMBL" id="UYRU01064990">
    <property type="protein sequence ID" value="VDN16199.1"/>
    <property type="molecule type" value="Genomic_DNA"/>
</dbReference>
<dbReference type="InterPro" id="IPR050401">
    <property type="entry name" value="Cyclic_nucleotide_synthase"/>
</dbReference>
<dbReference type="GO" id="GO:0005886">
    <property type="term" value="C:plasma membrane"/>
    <property type="evidence" value="ECO:0007669"/>
    <property type="project" value="TreeGrafter"/>
</dbReference>
<keyword evidence="6" id="KW-0456">Lyase</keyword>
<keyword evidence="4" id="KW-1133">Transmembrane helix</keyword>
<keyword evidence="5" id="KW-0472">Membrane</keyword>
<feature type="domain" description="Guanylate cyclase" evidence="7">
    <location>
        <begin position="57"/>
        <end position="90"/>
    </location>
</feature>
<keyword evidence="3" id="KW-0547">Nucleotide-binding</keyword>
<dbReference type="PROSITE" id="PS50125">
    <property type="entry name" value="GUANYLATE_CYCLASE_2"/>
    <property type="match status" value="1"/>
</dbReference>
<organism evidence="8 9">
    <name type="scientific">Dibothriocephalus latus</name>
    <name type="common">Fish tapeworm</name>
    <name type="synonym">Diphyllobothrium latum</name>
    <dbReference type="NCBI Taxonomy" id="60516"/>
    <lineage>
        <taxon>Eukaryota</taxon>
        <taxon>Metazoa</taxon>
        <taxon>Spiralia</taxon>
        <taxon>Lophotrochozoa</taxon>
        <taxon>Platyhelminthes</taxon>
        <taxon>Cestoda</taxon>
        <taxon>Eucestoda</taxon>
        <taxon>Diphyllobothriidea</taxon>
        <taxon>Diphyllobothriidae</taxon>
        <taxon>Dibothriocephalus</taxon>
    </lineage>
</organism>
<dbReference type="GO" id="GO:0004016">
    <property type="term" value="F:adenylate cyclase activity"/>
    <property type="evidence" value="ECO:0007669"/>
    <property type="project" value="TreeGrafter"/>
</dbReference>
<dbReference type="AlphaFoldDB" id="A0A3P7P755"/>
<evidence type="ECO:0000256" key="3">
    <source>
        <dbReference type="ARBA" id="ARBA00022741"/>
    </source>
</evidence>
<dbReference type="GO" id="GO:0000166">
    <property type="term" value="F:nucleotide binding"/>
    <property type="evidence" value="ECO:0007669"/>
    <property type="project" value="UniProtKB-KW"/>
</dbReference>
<evidence type="ECO:0000256" key="1">
    <source>
        <dbReference type="ARBA" id="ARBA00004370"/>
    </source>
</evidence>
<keyword evidence="9" id="KW-1185">Reference proteome</keyword>
<dbReference type="GO" id="GO:0007168">
    <property type="term" value="P:receptor guanylyl cyclase signaling pathway"/>
    <property type="evidence" value="ECO:0007669"/>
    <property type="project" value="TreeGrafter"/>
</dbReference>
<dbReference type="Gene3D" id="3.30.70.1230">
    <property type="entry name" value="Nucleotide cyclase"/>
    <property type="match status" value="2"/>
</dbReference>
<sequence>MEEYSSALENQVNQRTLELREEQLKTEVLIAKMLPSSVARALIAGKEVAPETFDDTTIYFSDVVGFSLISANSTPLEIVNLLNMLYSAFDAFPNGKRHAGEIATMALELLSISSSFVVQHIPNIPILLRIGINSGTWVSYSTGNL</sequence>
<dbReference type="InterPro" id="IPR029787">
    <property type="entry name" value="Nucleotide_cyclase"/>
</dbReference>
<dbReference type="PANTHER" id="PTHR11920">
    <property type="entry name" value="GUANYLYL CYCLASE"/>
    <property type="match status" value="1"/>
</dbReference>
<evidence type="ECO:0000256" key="4">
    <source>
        <dbReference type="ARBA" id="ARBA00022989"/>
    </source>
</evidence>
<name>A0A3P7P755_DIBLA</name>
<dbReference type="Gene3D" id="6.10.250.780">
    <property type="match status" value="1"/>
</dbReference>
<keyword evidence="2" id="KW-0812">Transmembrane</keyword>
<dbReference type="SUPFAM" id="SSF55073">
    <property type="entry name" value="Nucleotide cyclase"/>
    <property type="match status" value="1"/>
</dbReference>
<evidence type="ECO:0000256" key="5">
    <source>
        <dbReference type="ARBA" id="ARBA00023136"/>
    </source>
</evidence>
<dbReference type="Proteomes" id="UP000281553">
    <property type="component" value="Unassembled WGS sequence"/>
</dbReference>
<evidence type="ECO:0000256" key="6">
    <source>
        <dbReference type="ARBA" id="ARBA00023239"/>
    </source>
</evidence>
<dbReference type="InterPro" id="IPR001054">
    <property type="entry name" value="A/G_cyclase"/>
</dbReference>
<gene>
    <name evidence="8" type="ORF">DILT_LOCUS12030</name>
</gene>
<dbReference type="GO" id="GO:0004383">
    <property type="term" value="F:guanylate cyclase activity"/>
    <property type="evidence" value="ECO:0007669"/>
    <property type="project" value="TreeGrafter"/>
</dbReference>
<evidence type="ECO:0000259" key="7">
    <source>
        <dbReference type="PROSITE" id="PS50125"/>
    </source>
</evidence>
<evidence type="ECO:0000313" key="9">
    <source>
        <dbReference type="Proteomes" id="UP000281553"/>
    </source>
</evidence>
<dbReference type="GO" id="GO:0001653">
    <property type="term" value="F:peptide receptor activity"/>
    <property type="evidence" value="ECO:0007669"/>
    <property type="project" value="TreeGrafter"/>
</dbReference>